<dbReference type="Gene3D" id="2.60.40.1220">
    <property type="match status" value="1"/>
</dbReference>
<evidence type="ECO:0000256" key="4">
    <source>
        <dbReference type="ARBA" id="ARBA00023008"/>
    </source>
</evidence>
<keyword evidence="4" id="KW-0186">Copper</keyword>
<protein>
    <recommendedName>
        <fullName evidence="8">CopC domain-containing protein</fullName>
    </recommendedName>
</protein>
<dbReference type="RefSeq" id="WP_169925961.1">
    <property type="nucleotide sequence ID" value="NZ_PDJD01000001.1"/>
</dbReference>
<evidence type="ECO:0000256" key="2">
    <source>
        <dbReference type="ARBA" id="ARBA00022723"/>
    </source>
</evidence>
<evidence type="ECO:0000259" key="8">
    <source>
        <dbReference type="Pfam" id="PF04234"/>
    </source>
</evidence>
<evidence type="ECO:0000256" key="5">
    <source>
        <dbReference type="SAM" id="MobiDB-lite"/>
    </source>
</evidence>
<evidence type="ECO:0000313" key="10">
    <source>
        <dbReference type="Proteomes" id="UP000224915"/>
    </source>
</evidence>
<dbReference type="EMBL" id="PDJD01000001">
    <property type="protein sequence ID" value="PFG20753.1"/>
    <property type="molecule type" value="Genomic_DNA"/>
</dbReference>
<feature type="compositionally biased region" description="Acidic residues" evidence="5">
    <location>
        <begin position="178"/>
        <end position="190"/>
    </location>
</feature>
<keyword evidence="10" id="KW-1185">Reference proteome</keyword>
<feature type="transmembrane region" description="Helical" evidence="6">
    <location>
        <begin position="197"/>
        <end position="218"/>
    </location>
</feature>
<reference evidence="9 10" key="1">
    <citation type="submission" date="2017-10" db="EMBL/GenBank/DDBJ databases">
        <title>Sequencing the genomes of 1000 actinobacteria strains.</title>
        <authorList>
            <person name="Klenk H.-P."/>
        </authorList>
    </citation>
    <scope>NUCLEOTIDE SEQUENCE [LARGE SCALE GENOMIC DNA]</scope>
    <source>
        <strain evidence="9 10">DSM 21801</strain>
    </source>
</reference>
<feature type="signal peptide" evidence="7">
    <location>
        <begin position="1"/>
        <end position="40"/>
    </location>
</feature>
<proteinExistence type="predicted"/>
<dbReference type="InterPro" id="IPR032694">
    <property type="entry name" value="CopC/D"/>
</dbReference>
<gene>
    <name evidence="9" type="ORF">ATL40_2365</name>
</gene>
<dbReference type="GO" id="GO:0005507">
    <property type="term" value="F:copper ion binding"/>
    <property type="evidence" value="ECO:0007669"/>
    <property type="project" value="InterPro"/>
</dbReference>
<comment type="caution">
    <text evidence="9">The sequence shown here is derived from an EMBL/GenBank/DDBJ whole genome shotgun (WGS) entry which is preliminary data.</text>
</comment>
<feature type="compositionally biased region" description="Low complexity" evidence="5">
    <location>
        <begin position="162"/>
        <end position="177"/>
    </location>
</feature>
<dbReference type="InterPro" id="IPR014756">
    <property type="entry name" value="Ig_E-set"/>
</dbReference>
<dbReference type="GO" id="GO:0042597">
    <property type="term" value="C:periplasmic space"/>
    <property type="evidence" value="ECO:0007669"/>
    <property type="project" value="InterPro"/>
</dbReference>
<comment type="subcellular location">
    <subcellularLocation>
        <location evidence="1">Cell envelope</location>
    </subcellularLocation>
</comment>
<evidence type="ECO:0000256" key="3">
    <source>
        <dbReference type="ARBA" id="ARBA00022729"/>
    </source>
</evidence>
<keyword evidence="2" id="KW-0479">Metal-binding</keyword>
<evidence type="ECO:0000256" key="1">
    <source>
        <dbReference type="ARBA" id="ARBA00004196"/>
    </source>
</evidence>
<accession>A0A2A9D267</accession>
<sequence length="228" mass="23241">MSSLTNRAALPTRSLRRLTAALATALVLLVAGPVTVPAHAHDSLVGSSPTDGDVLTQNPGTAVLTFTGEIQEIGTAIEIVGPSGDVAGEPKISGRDVRVPIAADAPSGDYLITWRVTSSDGHPIDGEIPFAMDLPDASASAQEPTTEAGSTEAGTPEASEQTTVATPSATEASTSSEESTDTASDSDDAAAPDVTDLPAWVIALIAVAIVGAVVALLVRMRRSSRFRE</sequence>
<feature type="domain" description="CopC" evidence="8">
    <location>
        <begin position="41"/>
        <end position="131"/>
    </location>
</feature>
<evidence type="ECO:0000256" key="6">
    <source>
        <dbReference type="SAM" id="Phobius"/>
    </source>
</evidence>
<feature type="compositionally biased region" description="Polar residues" evidence="5">
    <location>
        <begin position="139"/>
        <end position="161"/>
    </location>
</feature>
<keyword evidence="3 7" id="KW-0732">Signal</keyword>
<dbReference type="GO" id="GO:0030313">
    <property type="term" value="C:cell envelope"/>
    <property type="evidence" value="ECO:0007669"/>
    <property type="project" value="UniProtKB-SubCell"/>
</dbReference>
<feature type="chain" id="PRO_5012902419" description="CopC domain-containing protein" evidence="7">
    <location>
        <begin position="41"/>
        <end position="228"/>
    </location>
</feature>
<dbReference type="PANTHER" id="PTHR34820:SF4">
    <property type="entry name" value="INNER MEMBRANE PROTEIN YEBZ"/>
    <property type="match status" value="1"/>
</dbReference>
<dbReference type="GO" id="GO:0046688">
    <property type="term" value="P:response to copper ion"/>
    <property type="evidence" value="ECO:0007669"/>
    <property type="project" value="InterPro"/>
</dbReference>
<dbReference type="InterPro" id="IPR014755">
    <property type="entry name" value="Cu-Rt/internalin_Ig-like"/>
</dbReference>
<evidence type="ECO:0000256" key="7">
    <source>
        <dbReference type="SAM" id="SignalP"/>
    </source>
</evidence>
<keyword evidence="6" id="KW-1133">Transmembrane helix</keyword>
<dbReference type="GO" id="GO:0005886">
    <property type="term" value="C:plasma membrane"/>
    <property type="evidence" value="ECO:0007669"/>
    <property type="project" value="TreeGrafter"/>
</dbReference>
<dbReference type="AlphaFoldDB" id="A0A2A9D267"/>
<dbReference type="Pfam" id="PF04234">
    <property type="entry name" value="CopC"/>
    <property type="match status" value="1"/>
</dbReference>
<dbReference type="PANTHER" id="PTHR34820">
    <property type="entry name" value="INNER MEMBRANE PROTEIN YEBZ"/>
    <property type="match status" value="1"/>
</dbReference>
<keyword evidence="6" id="KW-0812">Transmembrane</keyword>
<dbReference type="SUPFAM" id="SSF81296">
    <property type="entry name" value="E set domains"/>
    <property type="match status" value="1"/>
</dbReference>
<dbReference type="GO" id="GO:0006825">
    <property type="term" value="P:copper ion transport"/>
    <property type="evidence" value="ECO:0007669"/>
    <property type="project" value="InterPro"/>
</dbReference>
<evidence type="ECO:0000313" key="9">
    <source>
        <dbReference type="EMBL" id="PFG20753.1"/>
    </source>
</evidence>
<organism evidence="9 10">
    <name type="scientific">Serinibacter salmoneus</name>
    <dbReference type="NCBI Taxonomy" id="556530"/>
    <lineage>
        <taxon>Bacteria</taxon>
        <taxon>Bacillati</taxon>
        <taxon>Actinomycetota</taxon>
        <taxon>Actinomycetes</taxon>
        <taxon>Micrococcales</taxon>
        <taxon>Beutenbergiaceae</taxon>
        <taxon>Serinibacter</taxon>
    </lineage>
</organism>
<keyword evidence="6" id="KW-0472">Membrane</keyword>
<feature type="region of interest" description="Disordered" evidence="5">
    <location>
        <begin position="137"/>
        <end position="190"/>
    </location>
</feature>
<dbReference type="InterPro" id="IPR007348">
    <property type="entry name" value="CopC_dom"/>
</dbReference>
<dbReference type="Proteomes" id="UP000224915">
    <property type="component" value="Unassembled WGS sequence"/>
</dbReference>
<name>A0A2A9D267_9MICO</name>